<evidence type="ECO:0000313" key="8">
    <source>
        <dbReference type="Proteomes" id="UP001357485"/>
    </source>
</evidence>
<feature type="non-terminal residue" evidence="7">
    <location>
        <position position="132"/>
    </location>
</feature>
<accession>A0ABR0LSF8</accession>
<comment type="pathway">
    <text evidence="1">Protein modification; protein ubiquitination.</text>
</comment>
<dbReference type="SUPFAM" id="SSF57850">
    <property type="entry name" value="RING/U-box"/>
    <property type="match status" value="1"/>
</dbReference>
<evidence type="ECO:0000256" key="3">
    <source>
        <dbReference type="ARBA" id="ARBA00022771"/>
    </source>
</evidence>
<dbReference type="PANTHER" id="PTHR22770">
    <property type="entry name" value="UBIQUITIN CONJUGATING ENZYME 7 INTERACTING PROTEIN-RELATED"/>
    <property type="match status" value="1"/>
</dbReference>
<evidence type="ECO:0000256" key="1">
    <source>
        <dbReference type="ARBA" id="ARBA00004906"/>
    </source>
</evidence>
<feature type="compositionally biased region" description="Basic and acidic residues" evidence="6">
    <location>
        <begin position="102"/>
        <end position="122"/>
    </location>
</feature>
<dbReference type="Proteomes" id="UP001357485">
    <property type="component" value="Unassembled WGS sequence"/>
</dbReference>
<name>A0ABR0LSF8_9PEZI</name>
<keyword evidence="8" id="KW-1185">Reference proteome</keyword>
<keyword evidence="5" id="KW-0862">Zinc</keyword>
<feature type="non-terminal residue" evidence="7">
    <location>
        <position position="1"/>
    </location>
</feature>
<organism evidence="7 8">
    <name type="scientific">Cryomyces antarcticus</name>
    <dbReference type="NCBI Taxonomy" id="329879"/>
    <lineage>
        <taxon>Eukaryota</taxon>
        <taxon>Fungi</taxon>
        <taxon>Dikarya</taxon>
        <taxon>Ascomycota</taxon>
        <taxon>Pezizomycotina</taxon>
        <taxon>Dothideomycetes</taxon>
        <taxon>Dothideomycetes incertae sedis</taxon>
        <taxon>Cryomyces</taxon>
    </lineage>
</organism>
<dbReference type="InterPro" id="IPR051628">
    <property type="entry name" value="LUBAC_E3_Ligases"/>
</dbReference>
<evidence type="ECO:0008006" key="9">
    <source>
        <dbReference type="Google" id="ProtNLM"/>
    </source>
</evidence>
<evidence type="ECO:0000256" key="6">
    <source>
        <dbReference type="SAM" id="MobiDB-lite"/>
    </source>
</evidence>
<dbReference type="PANTHER" id="PTHR22770:SF47">
    <property type="entry name" value="E3 UBIQUITIN-PROTEIN LIGASE RNF216"/>
    <property type="match status" value="1"/>
</dbReference>
<gene>
    <name evidence="7" type="ORF">LTR16_011258</name>
</gene>
<reference evidence="7 8" key="1">
    <citation type="submission" date="2023-08" db="EMBL/GenBank/DDBJ databases">
        <title>Black Yeasts Isolated from many extreme environments.</title>
        <authorList>
            <person name="Coleine C."/>
            <person name="Stajich J.E."/>
            <person name="Selbmann L."/>
        </authorList>
    </citation>
    <scope>NUCLEOTIDE SEQUENCE [LARGE SCALE GENOMIC DNA]</scope>
    <source>
        <strain evidence="7 8">CCFEE 536</strain>
    </source>
</reference>
<comment type="caution">
    <text evidence="7">The sequence shown here is derived from an EMBL/GenBank/DDBJ whole genome shotgun (WGS) entry which is preliminary data.</text>
</comment>
<protein>
    <recommendedName>
        <fullName evidence="9">RING-type domain-containing protein</fullName>
    </recommendedName>
</protein>
<dbReference type="Pfam" id="PF26200">
    <property type="entry name" value="Rcat_RNF216"/>
    <property type="match status" value="1"/>
</dbReference>
<dbReference type="InterPro" id="IPR047546">
    <property type="entry name" value="Rcat_RBR_RNF216"/>
</dbReference>
<keyword evidence="2" id="KW-0479">Metal-binding</keyword>
<sequence>LGIRHAVEEAMTAALIRSCNKCKSKFIKESGCNRMHCNTCKNEQCYVCSKNVQDYRHFEGEGRCPLFDNVHQRHEDEVKTAEAAALAKLKAENPGLEGLTEDDMKIKVSREVERAEQQRKEAAQQNLPPGHG</sequence>
<proteinExistence type="predicted"/>
<evidence type="ECO:0000313" key="7">
    <source>
        <dbReference type="EMBL" id="KAK5239990.1"/>
    </source>
</evidence>
<keyword evidence="4" id="KW-0833">Ubl conjugation pathway</keyword>
<dbReference type="EMBL" id="JAVRRA010011643">
    <property type="protein sequence ID" value="KAK5239990.1"/>
    <property type="molecule type" value="Genomic_DNA"/>
</dbReference>
<evidence type="ECO:0000256" key="2">
    <source>
        <dbReference type="ARBA" id="ARBA00022723"/>
    </source>
</evidence>
<evidence type="ECO:0000256" key="4">
    <source>
        <dbReference type="ARBA" id="ARBA00022786"/>
    </source>
</evidence>
<dbReference type="CDD" id="cd20353">
    <property type="entry name" value="Rcat_RBR_RNF216"/>
    <property type="match status" value="1"/>
</dbReference>
<dbReference type="Gene3D" id="1.20.120.1750">
    <property type="match status" value="1"/>
</dbReference>
<keyword evidence="3" id="KW-0863">Zinc-finger</keyword>
<feature type="region of interest" description="Disordered" evidence="6">
    <location>
        <begin position="96"/>
        <end position="132"/>
    </location>
</feature>
<evidence type="ECO:0000256" key="5">
    <source>
        <dbReference type="ARBA" id="ARBA00022833"/>
    </source>
</evidence>